<dbReference type="CDD" id="cd03225">
    <property type="entry name" value="ABC_cobalt_CbiO_domain1"/>
    <property type="match status" value="2"/>
</dbReference>
<organism evidence="10 11">
    <name type="scientific">Planococcus shenhongbingii</name>
    <dbReference type="NCBI Taxonomy" id="3058398"/>
    <lineage>
        <taxon>Bacteria</taxon>
        <taxon>Bacillati</taxon>
        <taxon>Bacillota</taxon>
        <taxon>Bacilli</taxon>
        <taxon>Bacillales</taxon>
        <taxon>Caryophanaceae</taxon>
        <taxon>Planococcus</taxon>
    </lineage>
</organism>
<dbReference type="PANTHER" id="PTHR43553">
    <property type="entry name" value="HEAVY METAL TRANSPORTER"/>
    <property type="match status" value="1"/>
</dbReference>
<proteinExistence type="inferred from homology"/>
<accession>A0ABT8N8Q5</accession>
<name>A0ABT8N8Q5_9BACL</name>
<comment type="subcellular location">
    <subcellularLocation>
        <location evidence="1">Cell membrane</location>
        <topology evidence="1">Peripheral membrane protein</topology>
    </subcellularLocation>
</comment>
<feature type="domain" description="ABC transporter" evidence="9">
    <location>
        <begin position="8"/>
        <end position="248"/>
    </location>
</feature>
<dbReference type="InterPro" id="IPR003593">
    <property type="entry name" value="AAA+_ATPase"/>
</dbReference>
<evidence type="ECO:0000256" key="7">
    <source>
        <dbReference type="ARBA" id="ARBA00022967"/>
    </source>
</evidence>
<keyword evidence="8" id="KW-0472">Membrane</keyword>
<dbReference type="SMART" id="SM00382">
    <property type="entry name" value="AAA"/>
    <property type="match status" value="2"/>
</dbReference>
<comment type="similarity">
    <text evidence="2">Belongs to the ABC transporter superfamily.</text>
</comment>
<dbReference type="Pfam" id="PF00005">
    <property type="entry name" value="ABC_tran"/>
    <property type="match status" value="2"/>
</dbReference>
<keyword evidence="4" id="KW-1003">Cell membrane</keyword>
<evidence type="ECO:0000313" key="10">
    <source>
        <dbReference type="EMBL" id="MDN7243920.1"/>
    </source>
</evidence>
<evidence type="ECO:0000256" key="6">
    <source>
        <dbReference type="ARBA" id="ARBA00022840"/>
    </source>
</evidence>
<dbReference type="InterPro" id="IPR027417">
    <property type="entry name" value="P-loop_NTPase"/>
</dbReference>
<dbReference type="PROSITE" id="PS00211">
    <property type="entry name" value="ABC_TRANSPORTER_1"/>
    <property type="match status" value="1"/>
</dbReference>
<keyword evidence="7" id="KW-1278">Translocase</keyword>
<dbReference type="InterPro" id="IPR017871">
    <property type="entry name" value="ABC_transporter-like_CS"/>
</dbReference>
<evidence type="ECO:0000256" key="1">
    <source>
        <dbReference type="ARBA" id="ARBA00004202"/>
    </source>
</evidence>
<sequence length="478" mass="52645">MQVYDRVFSLQDVSFRFPDDASNTLNDISFSISRGERVVISGPSGCGKSTLLYLLNRLYPLNCDGITSGAIHLFGKNAEHYAPGEINHRVATVFQDPDSQFCMPTVEEELAFTLENLHVPFAEMDPRIAEVLQLTGLSHLRQSVIQSLSGGMKQRVATACALIMEPEVLLLDEPISHLDPYMADQFIEWLDELQKSFNVTIVAVEHRLDLWGSFFNRELVMDSEGNMVADSAFAIQQPVLFPEWISAAGPETALTANEISVRMKDEELLLPMSFIAKRGEVVVIAGPNGSGKSTLMKALCGIYAISGGTVKSDGAGYVPQSPEYLFLEKTVAAELAFSGVSSANELEELMERLRLKEIRDAHPFSVSHGQKRRIAIGAMLADKRPVLLMDEPTSGQDTAALLELFELITERAREGVTIFIITHDMEFAASVADSVLLIKDGHLTGKFKAAAVWNDETLLAEHHLLPPKGVQRYAESFA</sequence>
<evidence type="ECO:0000256" key="5">
    <source>
        <dbReference type="ARBA" id="ARBA00022741"/>
    </source>
</evidence>
<evidence type="ECO:0000256" key="2">
    <source>
        <dbReference type="ARBA" id="ARBA00005417"/>
    </source>
</evidence>
<evidence type="ECO:0000313" key="11">
    <source>
        <dbReference type="Proteomes" id="UP001172142"/>
    </source>
</evidence>
<evidence type="ECO:0000259" key="9">
    <source>
        <dbReference type="PROSITE" id="PS50893"/>
    </source>
</evidence>
<dbReference type="EMBL" id="JAUJWU010000001">
    <property type="protein sequence ID" value="MDN7243920.1"/>
    <property type="molecule type" value="Genomic_DNA"/>
</dbReference>
<evidence type="ECO:0000256" key="4">
    <source>
        <dbReference type="ARBA" id="ARBA00022475"/>
    </source>
</evidence>
<evidence type="ECO:0000256" key="8">
    <source>
        <dbReference type="ARBA" id="ARBA00023136"/>
    </source>
</evidence>
<dbReference type="GO" id="GO:0005524">
    <property type="term" value="F:ATP binding"/>
    <property type="evidence" value="ECO:0007669"/>
    <property type="project" value="UniProtKB-KW"/>
</dbReference>
<keyword evidence="6 10" id="KW-0067">ATP-binding</keyword>
<gene>
    <name evidence="10" type="ORF">QWY13_00350</name>
</gene>
<keyword evidence="3" id="KW-0813">Transport</keyword>
<keyword evidence="5" id="KW-0547">Nucleotide-binding</keyword>
<dbReference type="PROSITE" id="PS50893">
    <property type="entry name" value="ABC_TRANSPORTER_2"/>
    <property type="match status" value="2"/>
</dbReference>
<dbReference type="InterPro" id="IPR003439">
    <property type="entry name" value="ABC_transporter-like_ATP-bd"/>
</dbReference>
<keyword evidence="11" id="KW-1185">Reference proteome</keyword>
<dbReference type="SUPFAM" id="SSF52540">
    <property type="entry name" value="P-loop containing nucleoside triphosphate hydrolases"/>
    <property type="match status" value="2"/>
</dbReference>
<evidence type="ECO:0000256" key="3">
    <source>
        <dbReference type="ARBA" id="ARBA00022448"/>
    </source>
</evidence>
<protein>
    <submittedName>
        <fullName evidence="10">ATP-binding cassette domain-containing protein</fullName>
    </submittedName>
</protein>
<feature type="domain" description="ABC transporter" evidence="9">
    <location>
        <begin position="254"/>
        <end position="465"/>
    </location>
</feature>
<dbReference type="InterPro" id="IPR015856">
    <property type="entry name" value="ABC_transpr_CbiO/EcfA_su"/>
</dbReference>
<dbReference type="InterPro" id="IPR050095">
    <property type="entry name" value="ECF_ABC_transporter_ATP-bd"/>
</dbReference>
<dbReference type="PANTHER" id="PTHR43553:SF19">
    <property type="entry name" value="HMP_THIAMINE IMPORT ATP-BINDING PROTEIN YKOD-RELATED"/>
    <property type="match status" value="1"/>
</dbReference>
<comment type="caution">
    <text evidence="10">The sequence shown here is derived from an EMBL/GenBank/DDBJ whole genome shotgun (WGS) entry which is preliminary data.</text>
</comment>
<dbReference type="Proteomes" id="UP001172142">
    <property type="component" value="Unassembled WGS sequence"/>
</dbReference>
<dbReference type="RefSeq" id="WP_301856041.1">
    <property type="nucleotide sequence ID" value="NZ_JAUJWU010000001.1"/>
</dbReference>
<reference evidence="10 11" key="1">
    <citation type="submission" date="2023-07" db="EMBL/GenBank/DDBJ databases">
        <title>Novel species in genus Planococcus.</title>
        <authorList>
            <person name="Ning S."/>
        </authorList>
    </citation>
    <scope>NUCLEOTIDE SEQUENCE [LARGE SCALE GENOMIC DNA]</scope>
    <source>
        <strain evidence="10 11">N017</strain>
    </source>
</reference>
<dbReference type="Gene3D" id="3.40.50.300">
    <property type="entry name" value="P-loop containing nucleotide triphosphate hydrolases"/>
    <property type="match status" value="2"/>
</dbReference>